<dbReference type="GO" id="GO:0009279">
    <property type="term" value="C:cell outer membrane"/>
    <property type="evidence" value="ECO:0007669"/>
    <property type="project" value="UniProtKB-SubCell"/>
</dbReference>
<dbReference type="Gene3D" id="2.60.40.1120">
    <property type="entry name" value="Carboxypeptidase-like, regulatory domain"/>
    <property type="match status" value="1"/>
</dbReference>
<accession>F4L125</accession>
<keyword evidence="4" id="KW-0732">Signal</keyword>
<organism evidence="6 7">
    <name type="scientific">Haliscomenobacter hydrossis (strain ATCC 27775 / DSM 1100 / LMG 10767 / O)</name>
    <dbReference type="NCBI Taxonomy" id="760192"/>
    <lineage>
        <taxon>Bacteria</taxon>
        <taxon>Pseudomonadati</taxon>
        <taxon>Bacteroidota</taxon>
        <taxon>Saprospiria</taxon>
        <taxon>Saprospirales</taxon>
        <taxon>Haliscomenobacteraceae</taxon>
        <taxon>Haliscomenobacter</taxon>
    </lineage>
</organism>
<evidence type="ECO:0000313" key="7">
    <source>
        <dbReference type="Proteomes" id="UP000008461"/>
    </source>
</evidence>
<dbReference type="GO" id="GO:0030246">
    <property type="term" value="F:carbohydrate binding"/>
    <property type="evidence" value="ECO:0007669"/>
    <property type="project" value="InterPro"/>
</dbReference>
<evidence type="ECO:0000259" key="5">
    <source>
        <dbReference type="Pfam" id="PF14905"/>
    </source>
</evidence>
<evidence type="ECO:0000256" key="1">
    <source>
        <dbReference type="ARBA" id="ARBA00004442"/>
    </source>
</evidence>
<dbReference type="Pfam" id="PF14905">
    <property type="entry name" value="OMP_b-brl_3"/>
    <property type="match status" value="1"/>
</dbReference>
<dbReference type="STRING" id="760192.Halhy_3760"/>
<evidence type="ECO:0000256" key="4">
    <source>
        <dbReference type="SAM" id="SignalP"/>
    </source>
</evidence>
<keyword evidence="3" id="KW-0998">Cell outer membrane</keyword>
<evidence type="ECO:0000256" key="3">
    <source>
        <dbReference type="ARBA" id="ARBA00023237"/>
    </source>
</evidence>
<reference key="2">
    <citation type="submission" date="2011-04" db="EMBL/GenBank/DDBJ databases">
        <title>Complete sequence of chromosome of Haliscomenobacter hydrossis DSM 1100.</title>
        <authorList>
            <consortium name="US DOE Joint Genome Institute (JGI-PGF)"/>
            <person name="Lucas S."/>
            <person name="Han J."/>
            <person name="Lapidus A."/>
            <person name="Bruce D."/>
            <person name="Goodwin L."/>
            <person name="Pitluck S."/>
            <person name="Peters L."/>
            <person name="Kyrpides N."/>
            <person name="Mavromatis K."/>
            <person name="Ivanova N."/>
            <person name="Ovchinnikova G."/>
            <person name="Pagani I."/>
            <person name="Daligault H."/>
            <person name="Detter J.C."/>
            <person name="Han C."/>
            <person name="Land M."/>
            <person name="Hauser L."/>
            <person name="Markowitz V."/>
            <person name="Cheng J.-F."/>
            <person name="Hugenholtz P."/>
            <person name="Woyke T."/>
            <person name="Wu D."/>
            <person name="Verbarg S."/>
            <person name="Frueling A."/>
            <person name="Brambilla E."/>
            <person name="Klenk H.-P."/>
            <person name="Eisen J.A."/>
        </authorList>
    </citation>
    <scope>NUCLEOTIDE SEQUENCE</scope>
    <source>
        <strain>DSM 1100</strain>
    </source>
</reference>
<sequence length="812" mass="91197">MHKYLLLAIFALAHLSIVHAQAEQIGKITGQVNLENNKAADNATVALHRSTDSVLVKTALPNQEGFFEFENIKAGTYVVAVSQVGYAKFKSATIRIGAQNWTVNLSPIVLTEKVQSLAEVTIEAKKPFIERKLDKLVVNVENSIASAGNSVLEVLERAPGVMVNQESSINLKGKQGVIVMIDGKLSPLSGADLIAYLKGIPASNIATIEIITQPSARYDAAGNAGIINIKFKKDQRQGLNGALTLNYGLGFYSKPSGSTNLNFRKKKWNLFGNYSHAQPQHFTRFYINRKFFDANQDLQSTFDQTSFIKQPISSDNTRFGADYYVNKKTVIGALFNLNWNNSDRNGKTNSLITLPNGQLDYTTRTDILLNENRFNGFGNFNLKHTFDSTGRELTTDIDYGQFSANTFQNINNANYNASNALIAADKLNTDQNGLITVRSLKADYVNPLKNNAKFEAGIKLSIVDSDNDVKFFDVTEETPVLDQSRSNHFIYRENVNAAYVSFAKQFKKFDLQLGLRLEQTSTKGEQLATGEEFSRSYANLFPSFVINRKLSDKHQLSFSYAKRIDRPSYRQLNPFKIFVDPYTYVVGEPTLKPVLTNSYEVNHTFLNKYVTSLSYSSTREVITDIFVQDDLTKISYQIPANLQDFDQVNIGLFIPISIKKWLNSSINGSVYWNQYSSPLQGGNLLNDFTAWDTRINNTVVLGKKGWSAELSGFYQSKNAWGLFIIRNLAQVSSGIQKVSKDKNSTFKLAVSDIFYTNRIAVLVKYQNMDFFTDRTWDSKVATASFTHRFGKNTVTRARQRNSGVEDERRRVG</sequence>
<protein>
    <submittedName>
        <fullName evidence="6">TonB-dependent receptor plug</fullName>
    </submittedName>
</protein>
<dbReference type="SUPFAM" id="SSF49452">
    <property type="entry name" value="Starch-binding domain-like"/>
    <property type="match status" value="1"/>
</dbReference>
<dbReference type="InterPro" id="IPR037066">
    <property type="entry name" value="Plug_dom_sf"/>
</dbReference>
<keyword evidence="2" id="KW-0472">Membrane</keyword>
<feature type="signal peptide" evidence="4">
    <location>
        <begin position="1"/>
        <end position="20"/>
    </location>
</feature>
<dbReference type="RefSeq" id="WP_013766151.1">
    <property type="nucleotide sequence ID" value="NC_015510.1"/>
</dbReference>
<proteinExistence type="predicted"/>
<dbReference type="KEGG" id="hhy:Halhy_3760"/>
<dbReference type="OrthoDB" id="8764943at2"/>
<dbReference type="PANTHER" id="PTHR40980">
    <property type="entry name" value="PLUG DOMAIN-CONTAINING PROTEIN"/>
    <property type="match status" value="1"/>
</dbReference>
<dbReference type="EMBL" id="CP002691">
    <property type="protein sequence ID" value="AEE51612.1"/>
    <property type="molecule type" value="Genomic_DNA"/>
</dbReference>
<dbReference type="eggNOG" id="COG1629">
    <property type="taxonomic scope" value="Bacteria"/>
</dbReference>
<dbReference type="Gene3D" id="2.40.170.20">
    <property type="entry name" value="TonB-dependent receptor, beta-barrel domain"/>
    <property type="match status" value="1"/>
</dbReference>
<keyword evidence="6" id="KW-0675">Receptor</keyword>
<dbReference type="HOGENOM" id="CLU_017617_1_0_10"/>
<comment type="subcellular location">
    <subcellularLocation>
        <location evidence="1">Cell outer membrane</location>
    </subcellularLocation>
</comment>
<dbReference type="InterPro" id="IPR041700">
    <property type="entry name" value="OMP_b-brl_3"/>
</dbReference>
<dbReference type="AlphaFoldDB" id="F4L125"/>
<feature type="domain" description="Outer membrane protein beta-barrel" evidence="5">
    <location>
        <begin position="384"/>
        <end position="786"/>
    </location>
</feature>
<keyword evidence="7" id="KW-1185">Reference proteome</keyword>
<gene>
    <name evidence="6" type="ordered locus">Halhy_3760</name>
</gene>
<feature type="chain" id="PRO_5003310530" evidence="4">
    <location>
        <begin position="21"/>
        <end position="812"/>
    </location>
</feature>
<dbReference type="Gene3D" id="2.170.130.10">
    <property type="entry name" value="TonB-dependent receptor, plug domain"/>
    <property type="match status" value="1"/>
</dbReference>
<dbReference type="PANTHER" id="PTHR40980:SF4">
    <property type="entry name" value="TONB-DEPENDENT RECEPTOR-LIKE BETA-BARREL DOMAIN-CONTAINING PROTEIN"/>
    <property type="match status" value="1"/>
</dbReference>
<evidence type="ECO:0000313" key="6">
    <source>
        <dbReference type="EMBL" id="AEE51612.1"/>
    </source>
</evidence>
<dbReference type="Proteomes" id="UP000008461">
    <property type="component" value="Chromosome"/>
</dbReference>
<dbReference type="InterPro" id="IPR013784">
    <property type="entry name" value="Carb-bd-like_fold"/>
</dbReference>
<reference evidence="6 7" key="1">
    <citation type="journal article" date="2011" name="Stand. Genomic Sci.">
        <title>Complete genome sequence of Haliscomenobacter hydrossis type strain (O).</title>
        <authorList>
            <consortium name="US DOE Joint Genome Institute (JGI-PGF)"/>
            <person name="Daligault H."/>
            <person name="Lapidus A."/>
            <person name="Zeytun A."/>
            <person name="Nolan M."/>
            <person name="Lucas S."/>
            <person name="Del Rio T.G."/>
            <person name="Tice H."/>
            <person name="Cheng J.F."/>
            <person name="Tapia R."/>
            <person name="Han C."/>
            <person name="Goodwin L."/>
            <person name="Pitluck S."/>
            <person name="Liolios K."/>
            <person name="Pagani I."/>
            <person name="Ivanova N."/>
            <person name="Huntemann M."/>
            <person name="Mavromatis K."/>
            <person name="Mikhailova N."/>
            <person name="Pati A."/>
            <person name="Chen A."/>
            <person name="Palaniappan K."/>
            <person name="Land M."/>
            <person name="Hauser L."/>
            <person name="Brambilla E.M."/>
            <person name="Rohde M."/>
            <person name="Verbarg S."/>
            <person name="Goker M."/>
            <person name="Bristow J."/>
            <person name="Eisen J.A."/>
            <person name="Markowitz V."/>
            <person name="Hugenholtz P."/>
            <person name="Kyrpides N.C."/>
            <person name="Klenk H.P."/>
            <person name="Woyke T."/>
        </authorList>
    </citation>
    <scope>NUCLEOTIDE SEQUENCE [LARGE SCALE GENOMIC DNA]</scope>
    <source>
        <strain evidence="7">ATCC 27775 / DSM 1100 / LMG 10767 / O</strain>
    </source>
</reference>
<dbReference type="SUPFAM" id="SSF56935">
    <property type="entry name" value="Porins"/>
    <property type="match status" value="1"/>
</dbReference>
<evidence type="ECO:0000256" key="2">
    <source>
        <dbReference type="ARBA" id="ARBA00023136"/>
    </source>
</evidence>
<dbReference type="InterPro" id="IPR036942">
    <property type="entry name" value="Beta-barrel_TonB_sf"/>
</dbReference>
<dbReference type="Pfam" id="PF13620">
    <property type="entry name" value="CarboxypepD_reg"/>
    <property type="match status" value="1"/>
</dbReference>
<name>F4L125_HALH1</name>